<comment type="caution">
    <text evidence="1">The sequence shown here is derived from an EMBL/GenBank/DDBJ whole genome shotgun (WGS) entry which is preliminary data.</text>
</comment>
<gene>
    <name evidence="1" type="ORF">OL233_04660</name>
</gene>
<evidence type="ECO:0008006" key="3">
    <source>
        <dbReference type="Google" id="ProtNLM"/>
    </source>
</evidence>
<evidence type="ECO:0000313" key="2">
    <source>
        <dbReference type="Proteomes" id="UP001147148"/>
    </source>
</evidence>
<evidence type="ECO:0000313" key="1">
    <source>
        <dbReference type="EMBL" id="MDF0479575.1"/>
    </source>
</evidence>
<dbReference type="InterPro" id="IPR009057">
    <property type="entry name" value="Homeodomain-like_sf"/>
</dbReference>
<organism evidence="1 2">
    <name type="scientific">Vagococcus proximus</name>
    <dbReference type="NCBI Taxonomy" id="2991417"/>
    <lineage>
        <taxon>Bacteria</taxon>
        <taxon>Bacillati</taxon>
        <taxon>Bacillota</taxon>
        <taxon>Bacilli</taxon>
        <taxon>Lactobacillales</taxon>
        <taxon>Enterococcaceae</taxon>
        <taxon>Vagococcus</taxon>
    </lineage>
</organism>
<name>A0ABT5X0Q0_9ENTE</name>
<dbReference type="Proteomes" id="UP001147148">
    <property type="component" value="Unassembled WGS sequence"/>
</dbReference>
<proteinExistence type="predicted"/>
<dbReference type="EMBL" id="JAPDSH010000003">
    <property type="protein sequence ID" value="MDF0479575.1"/>
    <property type="molecule type" value="Genomic_DNA"/>
</dbReference>
<reference evidence="1" key="1">
    <citation type="submission" date="2022-10" db="EMBL/GenBank/DDBJ databases">
        <title>Vagococcus sp. isolated from poultry meat.</title>
        <authorList>
            <person name="Johansson P."/>
            <person name="Bjorkroth J."/>
        </authorList>
    </citation>
    <scope>NUCLEOTIDE SEQUENCE</scope>
    <source>
        <strain evidence="1">PNs007</strain>
    </source>
</reference>
<dbReference type="SUPFAM" id="SSF46689">
    <property type="entry name" value="Homeodomain-like"/>
    <property type="match status" value="1"/>
</dbReference>
<keyword evidence="2" id="KW-1185">Reference proteome</keyword>
<accession>A0ABT5X0Q0</accession>
<dbReference type="RefSeq" id="WP_275471211.1">
    <property type="nucleotide sequence ID" value="NZ_JAPDSH010000003.1"/>
</dbReference>
<sequence length="86" mass="10244">MIIQQEIKNWYPVYQDLVKLIGKKNALLIYEEFKGIQVTFPLKLVDRKHLPVLINKQKNQKSPKELAKELGYSERHIKRLLKKMKA</sequence>
<protein>
    <recommendedName>
        <fullName evidence="3">Mor transcription activator domain-containing protein</fullName>
    </recommendedName>
</protein>